<sequence>MSREPLRYDRMVENALRGVVREALTEVQEDGLPGEHHFYVTFRTDGAGVKIPDYLREQYPGDMTIVLQYQFYGLEVTAQGFCVTLSFGGVHERLVIPFAAITGFADPSVNFGLKFQGTEDGAAGEDETTEEEMAADDDTPAEESRTGTVVALDAFRKK</sequence>
<keyword evidence="3" id="KW-1185">Reference proteome</keyword>
<evidence type="ECO:0000313" key="3">
    <source>
        <dbReference type="Proteomes" id="UP001596456"/>
    </source>
</evidence>
<accession>A0ABW2KVV1</accession>
<dbReference type="EMBL" id="JBHTCM010000010">
    <property type="protein sequence ID" value="MFC7333473.1"/>
    <property type="molecule type" value="Genomic_DNA"/>
</dbReference>
<feature type="compositionally biased region" description="Acidic residues" evidence="1">
    <location>
        <begin position="122"/>
        <end position="141"/>
    </location>
</feature>
<proteinExistence type="predicted"/>
<gene>
    <name evidence="2" type="ORF">ACFQPS_09900</name>
</gene>
<organism evidence="2 3">
    <name type="scientific">Rhodocista pekingensis</name>
    <dbReference type="NCBI Taxonomy" id="201185"/>
    <lineage>
        <taxon>Bacteria</taxon>
        <taxon>Pseudomonadati</taxon>
        <taxon>Pseudomonadota</taxon>
        <taxon>Alphaproteobacteria</taxon>
        <taxon>Rhodospirillales</taxon>
        <taxon>Azospirillaceae</taxon>
        <taxon>Rhodocista</taxon>
    </lineage>
</organism>
<reference evidence="3" key="1">
    <citation type="journal article" date="2019" name="Int. J. Syst. Evol. Microbiol.">
        <title>The Global Catalogue of Microorganisms (GCM) 10K type strain sequencing project: providing services to taxonomists for standard genome sequencing and annotation.</title>
        <authorList>
            <consortium name="The Broad Institute Genomics Platform"/>
            <consortium name="The Broad Institute Genome Sequencing Center for Infectious Disease"/>
            <person name="Wu L."/>
            <person name="Ma J."/>
        </authorList>
    </citation>
    <scope>NUCLEOTIDE SEQUENCE [LARGE SCALE GENOMIC DNA]</scope>
    <source>
        <strain evidence="3">CGMCC 1.16275</strain>
    </source>
</reference>
<dbReference type="Gene3D" id="2.30.30.220">
    <property type="entry name" value="SspB-like"/>
    <property type="match status" value="1"/>
</dbReference>
<evidence type="ECO:0000313" key="2">
    <source>
        <dbReference type="EMBL" id="MFC7333473.1"/>
    </source>
</evidence>
<dbReference type="SUPFAM" id="SSF101738">
    <property type="entry name" value="SspB-like"/>
    <property type="match status" value="1"/>
</dbReference>
<name>A0ABW2KVV1_9PROT</name>
<dbReference type="InterPro" id="IPR007481">
    <property type="entry name" value="SspB"/>
</dbReference>
<feature type="region of interest" description="Disordered" evidence="1">
    <location>
        <begin position="116"/>
        <end position="146"/>
    </location>
</feature>
<dbReference type="Proteomes" id="UP001596456">
    <property type="component" value="Unassembled WGS sequence"/>
</dbReference>
<protein>
    <submittedName>
        <fullName evidence="2">SspB family protein</fullName>
    </submittedName>
</protein>
<dbReference type="InterPro" id="IPR036760">
    <property type="entry name" value="SspB-like_sf"/>
</dbReference>
<dbReference type="RefSeq" id="WP_377358570.1">
    <property type="nucleotide sequence ID" value="NZ_JBHTCM010000010.1"/>
</dbReference>
<evidence type="ECO:0000256" key="1">
    <source>
        <dbReference type="SAM" id="MobiDB-lite"/>
    </source>
</evidence>
<dbReference type="Pfam" id="PF04386">
    <property type="entry name" value="SspB"/>
    <property type="match status" value="1"/>
</dbReference>
<comment type="caution">
    <text evidence="2">The sequence shown here is derived from an EMBL/GenBank/DDBJ whole genome shotgun (WGS) entry which is preliminary data.</text>
</comment>